<evidence type="ECO:0000256" key="2">
    <source>
        <dbReference type="SAM" id="Phobius"/>
    </source>
</evidence>
<accession>A0A1M2VCC8</accession>
<dbReference type="OrthoDB" id="2803776at2759"/>
<feature type="compositionally biased region" description="Low complexity" evidence="1">
    <location>
        <begin position="112"/>
        <end position="142"/>
    </location>
</feature>
<dbReference type="PANTHER" id="PTHR16861:SF4">
    <property type="entry name" value="SH3 DOMAIN PROTEIN (AFU_ORTHOLOGUE AFUA_1G13610)"/>
    <property type="match status" value="1"/>
</dbReference>
<gene>
    <name evidence="3" type="ORF">TRAPUB_4012</name>
</gene>
<sequence length="191" mass="19805">MFSILVFTAYAATAQPQGLTIQLPTNISQCVPATITWSGGVAPYTLIASPNPVTPIDIVRVYINITGQSFNWTPDFDTQTYVFLALSDSTGLVARAGGFTPSASNDTSCLRSQPTTTSSSPAATSTAEEGQSASSPSTDTSSRGLSGGAIAGIVVGCLVAVVALAFLALWIVRKRAQAARKRARATRSRAS</sequence>
<protein>
    <submittedName>
        <fullName evidence="3">Uncharacterized protein</fullName>
    </submittedName>
</protein>
<dbReference type="PANTHER" id="PTHR16861">
    <property type="entry name" value="GLYCOPROTEIN 38"/>
    <property type="match status" value="1"/>
</dbReference>
<keyword evidence="2" id="KW-1133">Transmembrane helix</keyword>
<evidence type="ECO:0000256" key="1">
    <source>
        <dbReference type="SAM" id="MobiDB-lite"/>
    </source>
</evidence>
<organism evidence="3 4">
    <name type="scientific">Trametes pubescens</name>
    <name type="common">White-rot fungus</name>
    <dbReference type="NCBI Taxonomy" id="154538"/>
    <lineage>
        <taxon>Eukaryota</taxon>
        <taxon>Fungi</taxon>
        <taxon>Dikarya</taxon>
        <taxon>Basidiomycota</taxon>
        <taxon>Agaricomycotina</taxon>
        <taxon>Agaricomycetes</taxon>
        <taxon>Polyporales</taxon>
        <taxon>Polyporaceae</taxon>
        <taxon>Trametes</taxon>
    </lineage>
</organism>
<feature type="region of interest" description="Disordered" evidence="1">
    <location>
        <begin position="103"/>
        <end position="142"/>
    </location>
</feature>
<comment type="caution">
    <text evidence="3">The sequence shown here is derived from an EMBL/GenBank/DDBJ whole genome shotgun (WGS) entry which is preliminary data.</text>
</comment>
<keyword evidence="4" id="KW-1185">Reference proteome</keyword>
<dbReference type="OMA" id="NISQCVP"/>
<feature type="transmembrane region" description="Helical" evidence="2">
    <location>
        <begin position="149"/>
        <end position="172"/>
    </location>
</feature>
<reference evidence="3 4" key="1">
    <citation type="submission" date="2016-10" db="EMBL/GenBank/DDBJ databases">
        <title>Genome sequence of the basidiomycete white-rot fungus Trametes pubescens.</title>
        <authorList>
            <person name="Makela M.R."/>
            <person name="Granchi Z."/>
            <person name="Peng M."/>
            <person name="De Vries R.P."/>
            <person name="Grigoriev I."/>
            <person name="Riley R."/>
            <person name="Hilden K."/>
        </authorList>
    </citation>
    <scope>NUCLEOTIDE SEQUENCE [LARGE SCALE GENOMIC DNA]</scope>
    <source>
        <strain evidence="3 4">FBCC735</strain>
    </source>
</reference>
<evidence type="ECO:0000313" key="3">
    <source>
        <dbReference type="EMBL" id="OJT05187.1"/>
    </source>
</evidence>
<keyword evidence="2" id="KW-0812">Transmembrane</keyword>
<name>A0A1M2VCC8_TRAPU</name>
<dbReference type="Proteomes" id="UP000184267">
    <property type="component" value="Unassembled WGS sequence"/>
</dbReference>
<dbReference type="AlphaFoldDB" id="A0A1M2VCC8"/>
<dbReference type="EMBL" id="MNAD01001480">
    <property type="protein sequence ID" value="OJT05187.1"/>
    <property type="molecule type" value="Genomic_DNA"/>
</dbReference>
<evidence type="ECO:0000313" key="4">
    <source>
        <dbReference type="Proteomes" id="UP000184267"/>
    </source>
</evidence>
<dbReference type="STRING" id="154538.A0A1M2VCC8"/>
<keyword evidence="2" id="KW-0472">Membrane</keyword>
<proteinExistence type="predicted"/>